<dbReference type="AlphaFoldDB" id="A0A5C4N4G8"/>
<gene>
    <name evidence="2" type="ORF">FHG66_04835</name>
</gene>
<feature type="transmembrane region" description="Helical" evidence="1">
    <location>
        <begin position="234"/>
        <end position="261"/>
    </location>
</feature>
<feature type="transmembrane region" description="Helical" evidence="1">
    <location>
        <begin position="143"/>
        <end position="163"/>
    </location>
</feature>
<feature type="transmembrane region" description="Helical" evidence="1">
    <location>
        <begin position="36"/>
        <end position="54"/>
    </location>
</feature>
<evidence type="ECO:0000313" key="2">
    <source>
        <dbReference type="EMBL" id="TNC51496.1"/>
    </source>
</evidence>
<reference evidence="2 3" key="1">
    <citation type="submission" date="2019-06" db="EMBL/GenBank/DDBJ databases">
        <title>YIM 131921 draft genome.</title>
        <authorList>
            <person name="Jiang L."/>
        </authorList>
    </citation>
    <scope>NUCLEOTIDE SEQUENCE [LARGE SCALE GENOMIC DNA]</scope>
    <source>
        <strain evidence="2 3">YIM 131921</strain>
    </source>
</reference>
<name>A0A5C4N4G8_9RHOB</name>
<protein>
    <submittedName>
        <fullName evidence="2">Uncharacterized protein</fullName>
    </submittedName>
</protein>
<feature type="transmembrane region" description="Helical" evidence="1">
    <location>
        <begin position="12"/>
        <end position="30"/>
    </location>
</feature>
<feature type="transmembrane region" description="Helical" evidence="1">
    <location>
        <begin position="203"/>
        <end position="222"/>
    </location>
</feature>
<dbReference type="EMBL" id="VDFU01000004">
    <property type="protein sequence ID" value="TNC51496.1"/>
    <property type="molecule type" value="Genomic_DNA"/>
</dbReference>
<dbReference type="RefSeq" id="WP_139075566.1">
    <property type="nucleotide sequence ID" value="NZ_VDFU01000004.1"/>
</dbReference>
<keyword evidence="1" id="KW-0812">Transmembrane</keyword>
<evidence type="ECO:0000256" key="1">
    <source>
        <dbReference type="SAM" id="Phobius"/>
    </source>
</evidence>
<dbReference type="OrthoDB" id="7738422at2"/>
<dbReference type="Proteomes" id="UP000305887">
    <property type="component" value="Unassembled WGS sequence"/>
</dbReference>
<keyword evidence="1" id="KW-1133">Transmembrane helix</keyword>
<keyword evidence="3" id="KW-1185">Reference proteome</keyword>
<sequence>MLRIVSSRAPAAVLRAGVIAVLVAWPHLTLGHGPSGTAQLVALFAVMAGLFTFSEYVAQAPSIVEFRDARPYNRIRFASLALAVLLTCVLLRPFPASGFLASWIQGLCRTWGEVLYFPWSPVRLLVDTLPAGTSAGLRRSVCAAAAVAYSLSLTMVLIFACVVRLRNWPGRTAFNVWINLPQFDPTAGGDVVGRLQRDAQVNLVLGLLLPILAPLVADLLSGPFDGLALREPSALVWMVMAWAFIPSSLAMRGLALNRLAWMIAVHRARMRRGEGLPQAA</sequence>
<proteinExistence type="predicted"/>
<organism evidence="2 3">
    <name type="scientific">Rubellimicrobium rubrum</name>
    <dbReference type="NCBI Taxonomy" id="2585369"/>
    <lineage>
        <taxon>Bacteria</taxon>
        <taxon>Pseudomonadati</taxon>
        <taxon>Pseudomonadota</taxon>
        <taxon>Alphaproteobacteria</taxon>
        <taxon>Rhodobacterales</taxon>
        <taxon>Roseobacteraceae</taxon>
        <taxon>Rubellimicrobium</taxon>
    </lineage>
</organism>
<comment type="caution">
    <text evidence="2">The sequence shown here is derived from an EMBL/GenBank/DDBJ whole genome shotgun (WGS) entry which is preliminary data.</text>
</comment>
<keyword evidence="1" id="KW-0472">Membrane</keyword>
<accession>A0A5C4N4G8</accession>
<feature type="transmembrane region" description="Helical" evidence="1">
    <location>
        <begin position="75"/>
        <end position="94"/>
    </location>
</feature>
<evidence type="ECO:0000313" key="3">
    <source>
        <dbReference type="Proteomes" id="UP000305887"/>
    </source>
</evidence>